<dbReference type="PROSITE" id="PS51643">
    <property type="entry name" value="HD_CAS3"/>
    <property type="match status" value="1"/>
</dbReference>
<evidence type="ECO:0000256" key="6">
    <source>
        <dbReference type="ARBA" id="ARBA00022801"/>
    </source>
</evidence>
<accession>A0A1M5V6C3</accession>
<dbReference type="EMBL" id="FQXP01000004">
    <property type="protein sequence ID" value="SHH70822.1"/>
    <property type="molecule type" value="Genomic_DNA"/>
</dbReference>
<keyword evidence="4" id="KW-0479">Metal-binding</keyword>
<proteinExistence type="inferred from homology"/>
<evidence type="ECO:0000256" key="3">
    <source>
        <dbReference type="ARBA" id="ARBA00022722"/>
    </source>
</evidence>
<dbReference type="GO" id="GO:0005524">
    <property type="term" value="F:ATP binding"/>
    <property type="evidence" value="ECO:0007669"/>
    <property type="project" value="UniProtKB-KW"/>
</dbReference>
<dbReference type="CDD" id="cd09641">
    <property type="entry name" value="Cas3''_I"/>
    <property type="match status" value="1"/>
</dbReference>
<dbReference type="STRING" id="1121306.SAMN02745196_01134"/>
<keyword evidence="9" id="KW-0051">Antiviral defense</keyword>
<dbReference type="PROSITE" id="PS51192">
    <property type="entry name" value="HELICASE_ATP_BIND_1"/>
    <property type="match status" value="1"/>
</dbReference>
<keyword evidence="3" id="KW-0540">Nuclease</keyword>
<keyword evidence="6" id="KW-0378">Hydrolase</keyword>
<dbReference type="Pfam" id="PF22590">
    <property type="entry name" value="Cas3-like_C_2"/>
    <property type="match status" value="1"/>
</dbReference>
<evidence type="ECO:0000256" key="8">
    <source>
        <dbReference type="ARBA" id="ARBA00022840"/>
    </source>
</evidence>
<organism evidence="12 13">
    <name type="scientific">Clostridium collagenovorans DSM 3089</name>
    <dbReference type="NCBI Taxonomy" id="1121306"/>
    <lineage>
        <taxon>Bacteria</taxon>
        <taxon>Bacillati</taxon>
        <taxon>Bacillota</taxon>
        <taxon>Clostridia</taxon>
        <taxon>Eubacteriales</taxon>
        <taxon>Clostridiaceae</taxon>
        <taxon>Clostridium</taxon>
    </lineage>
</organism>
<reference evidence="12 13" key="1">
    <citation type="submission" date="2016-11" db="EMBL/GenBank/DDBJ databases">
        <authorList>
            <person name="Jaros S."/>
            <person name="Januszkiewicz K."/>
            <person name="Wedrychowicz H."/>
        </authorList>
    </citation>
    <scope>NUCLEOTIDE SEQUENCE [LARGE SCALE GENOMIC DNA]</scope>
    <source>
        <strain evidence="12 13">DSM 3089</strain>
    </source>
</reference>
<dbReference type="Proteomes" id="UP000184526">
    <property type="component" value="Unassembled WGS sequence"/>
</dbReference>
<dbReference type="SMART" id="SM00490">
    <property type="entry name" value="HELICc"/>
    <property type="match status" value="1"/>
</dbReference>
<comment type="similarity">
    <text evidence="2">In the central section; belongs to the CRISPR-associated helicase Cas3 family.</text>
</comment>
<dbReference type="InterPro" id="IPR001650">
    <property type="entry name" value="Helicase_C-like"/>
</dbReference>
<keyword evidence="7 12" id="KW-0347">Helicase</keyword>
<evidence type="ECO:0000256" key="2">
    <source>
        <dbReference type="ARBA" id="ARBA00009046"/>
    </source>
</evidence>
<dbReference type="GO" id="GO:0016787">
    <property type="term" value="F:hydrolase activity"/>
    <property type="evidence" value="ECO:0007669"/>
    <property type="project" value="UniProtKB-KW"/>
</dbReference>
<evidence type="ECO:0000256" key="4">
    <source>
        <dbReference type="ARBA" id="ARBA00022723"/>
    </source>
</evidence>
<dbReference type="InterPro" id="IPR006483">
    <property type="entry name" value="CRISPR-assoc_Cas3_HD"/>
</dbReference>
<keyword evidence="12" id="KW-0255">Endonuclease</keyword>
<keyword evidence="5" id="KW-0547">Nucleotide-binding</keyword>
<evidence type="ECO:0000256" key="7">
    <source>
        <dbReference type="ARBA" id="ARBA00022806"/>
    </source>
</evidence>
<dbReference type="InterPro" id="IPR006474">
    <property type="entry name" value="Helicase_Cas3_CRISPR-ass_core"/>
</dbReference>
<dbReference type="SUPFAM" id="SSF52540">
    <property type="entry name" value="P-loop containing nucleoside triphosphate hydrolases"/>
    <property type="match status" value="1"/>
</dbReference>
<dbReference type="InterPro" id="IPR014001">
    <property type="entry name" value="Helicase_ATP-bd"/>
</dbReference>
<dbReference type="InterPro" id="IPR038257">
    <property type="entry name" value="CRISPR-assoc_Cas3_HD_sf"/>
</dbReference>
<evidence type="ECO:0000256" key="1">
    <source>
        <dbReference type="ARBA" id="ARBA00006847"/>
    </source>
</evidence>
<evidence type="ECO:0000256" key="5">
    <source>
        <dbReference type="ARBA" id="ARBA00022741"/>
    </source>
</evidence>
<sequence length="852" mass="100932">MYFDNIKMFNLNDEVRNIDKIYAHLKENELQYETLENHMNLSLHYFEKLCKDKNLDNVFLNFQNSFFKEASYEDIGLWKELICNTIYMHDLGKINPNFQREKMKNTFFEMTNSMNSKHSLMSSIIYFNYYFNEVNKRKGEQKKTLLLFLLINSYVISRHHGYLGDIKEYIDKLYYSLKEDKKEELINYKGSFESISKLRNLNENFNKIIAELEGGKTWISLDIYIYTRFIYGILVSCDFYATSHYSGNKEIEDIGVIEDVEKYLKGFRETEVCKSINQYRRFLDGEDINPFGKDDINQLRTEMFLESEENLIKNLNEDIFFLEAPTGSGKTNTSINLAFTLLEKNKELNKIFYVFPFNTLVEQTKDSLLKVFNNYEDIKNEIAVINSITPIKMCKDEESTLKYEKSLLSRQFLHYPMTLTTHVNIFNYLFGIGREDVFPLVHMANGVLILDEIQSYRNLIWKEIIIFLKAYARLLNIKIIIMSATLPNLEKLSYDKTGFTKLIKQREKYFSNKLFKERVELDFSLLQCDLSNDDNVLLDKVIGSSLELKEIDDLEGKVVVEFIKKTSAMKFFKALNERVEEDNLDVEVLLITGDDNKIERKRIINKVKQERNLILVATQVIEAGVDIDMDIGFKDTALLDGEEQFLGRINRSCKKKNCKVFFFNKDEANVIYKNDVRKMNDLILKNDDIKTILMNKNFDLFYEKVMERLEEESKRINVDINIDDFRKEKMCKLKFEDIKDKMKLINDDRFMYTVFLNREIEDEDGKVISGENIWKEYKSILMDNKLPYAERRVKLSIIAEKLDYFTYQIDKIGFTYNDVLGNMIYIEDGEQYFENGKFSKELLQKHESFEFC</sequence>
<evidence type="ECO:0000256" key="9">
    <source>
        <dbReference type="ARBA" id="ARBA00023118"/>
    </source>
</evidence>
<dbReference type="InterPro" id="IPR011545">
    <property type="entry name" value="DEAD/DEAH_box_helicase_dom"/>
</dbReference>
<protein>
    <submittedName>
        <fullName evidence="12">CRISPR-associated endonuclease/helicase Cas3</fullName>
    </submittedName>
</protein>
<dbReference type="InterPro" id="IPR027417">
    <property type="entry name" value="P-loop_NTPase"/>
</dbReference>
<dbReference type="InterPro" id="IPR054712">
    <property type="entry name" value="Cas3-like_dom"/>
</dbReference>
<name>A0A1M5V6C3_9CLOT</name>
<dbReference type="NCBIfam" id="TIGR01596">
    <property type="entry name" value="cas3_HD"/>
    <property type="match status" value="1"/>
</dbReference>
<evidence type="ECO:0000259" key="10">
    <source>
        <dbReference type="PROSITE" id="PS51192"/>
    </source>
</evidence>
<dbReference type="NCBIfam" id="TIGR01587">
    <property type="entry name" value="cas3_core"/>
    <property type="match status" value="1"/>
</dbReference>
<dbReference type="RefSeq" id="WP_072830923.1">
    <property type="nucleotide sequence ID" value="NZ_FQXP01000004.1"/>
</dbReference>
<feature type="domain" description="Helicase ATP-binding" evidence="10">
    <location>
        <begin position="311"/>
        <end position="504"/>
    </location>
</feature>
<evidence type="ECO:0000259" key="11">
    <source>
        <dbReference type="PROSITE" id="PS51643"/>
    </source>
</evidence>
<dbReference type="Gene3D" id="1.10.3210.30">
    <property type="match status" value="1"/>
</dbReference>
<dbReference type="GO" id="GO:0004519">
    <property type="term" value="F:endonuclease activity"/>
    <property type="evidence" value="ECO:0007669"/>
    <property type="project" value="UniProtKB-KW"/>
</dbReference>
<dbReference type="GO" id="GO:0046872">
    <property type="term" value="F:metal ion binding"/>
    <property type="evidence" value="ECO:0007669"/>
    <property type="project" value="UniProtKB-KW"/>
</dbReference>
<dbReference type="Gene3D" id="3.40.50.300">
    <property type="entry name" value="P-loop containing nucleotide triphosphate hydrolases"/>
    <property type="match status" value="2"/>
</dbReference>
<dbReference type="AlphaFoldDB" id="A0A1M5V6C3"/>
<evidence type="ECO:0000313" key="13">
    <source>
        <dbReference type="Proteomes" id="UP000184526"/>
    </source>
</evidence>
<dbReference type="GO" id="GO:0051607">
    <property type="term" value="P:defense response to virus"/>
    <property type="evidence" value="ECO:0007669"/>
    <property type="project" value="UniProtKB-KW"/>
</dbReference>
<dbReference type="GO" id="GO:0004386">
    <property type="term" value="F:helicase activity"/>
    <property type="evidence" value="ECO:0007669"/>
    <property type="project" value="UniProtKB-KW"/>
</dbReference>
<keyword evidence="13" id="KW-1185">Reference proteome</keyword>
<comment type="similarity">
    <text evidence="1">In the N-terminal section; belongs to the CRISPR-associated nuclease Cas3-HD family.</text>
</comment>
<feature type="domain" description="HD Cas3-type" evidence="11">
    <location>
        <begin position="28"/>
        <end position="240"/>
    </location>
</feature>
<keyword evidence="8" id="KW-0067">ATP-binding</keyword>
<gene>
    <name evidence="12" type="ORF">SAMN02745196_01134</name>
</gene>
<evidence type="ECO:0000313" key="12">
    <source>
        <dbReference type="EMBL" id="SHH70822.1"/>
    </source>
</evidence>
<dbReference type="Pfam" id="PF00270">
    <property type="entry name" value="DEAD"/>
    <property type="match status" value="1"/>
</dbReference>
<dbReference type="SMART" id="SM00487">
    <property type="entry name" value="DEXDc"/>
    <property type="match status" value="1"/>
</dbReference>
<dbReference type="OrthoDB" id="9810236at2"/>
<dbReference type="GO" id="GO:0003676">
    <property type="term" value="F:nucleic acid binding"/>
    <property type="evidence" value="ECO:0007669"/>
    <property type="project" value="InterPro"/>
</dbReference>